<gene>
    <name evidence="1" type="ORF">P691DRAFT_781434</name>
</gene>
<comment type="caution">
    <text evidence="1">The sequence shown here is derived from an EMBL/GenBank/DDBJ whole genome shotgun (WGS) entry which is preliminary data.</text>
</comment>
<evidence type="ECO:0000313" key="1">
    <source>
        <dbReference type="EMBL" id="KAF9440790.1"/>
    </source>
</evidence>
<accession>A0A9P5WYQ7</accession>
<sequence>MQSEEKPNFKFKEPELGLVSAVTMQNHHTKRTQPFFFMMEIMGLYEMESIPTATITGCIKHASITIVKTVVCVAKSLDGTDILDTPLPVKGTQWHPVSLHQVVKRKSGHSQEEGPNVNLDWIEDELRPEVGTVQNGHEVLKKCMKEIIDPVSMPDMDDLEPDFTNNL</sequence>
<evidence type="ECO:0000313" key="2">
    <source>
        <dbReference type="Proteomes" id="UP000807342"/>
    </source>
</evidence>
<reference evidence="1" key="1">
    <citation type="submission" date="2020-11" db="EMBL/GenBank/DDBJ databases">
        <authorList>
            <consortium name="DOE Joint Genome Institute"/>
            <person name="Ahrendt S."/>
            <person name="Riley R."/>
            <person name="Andreopoulos W."/>
            <person name="Labutti K."/>
            <person name="Pangilinan J."/>
            <person name="Ruiz-Duenas F.J."/>
            <person name="Barrasa J.M."/>
            <person name="Sanchez-Garcia M."/>
            <person name="Camarero S."/>
            <person name="Miyauchi S."/>
            <person name="Serrano A."/>
            <person name="Linde D."/>
            <person name="Babiker R."/>
            <person name="Drula E."/>
            <person name="Ayuso-Fernandez I."/>
            <person name="Pacheco R."/>
            <person name="Padilla G."/>
            <person name="Ferreira P."/>
            <person name="Barriuso J."/>
            <person name="Kellner H."/>
            <person name="Castanera R."/>
            <person name="Alfaro M."/>
            <person name="Ramirez L."/>
            <person name="Pisabarro A.G."/>
            <person name="Kuo A."/>
            <person name="Tritt A."/>
            <person name="Lipzen A."/>
            <person name="He G."/>
            <person name="Yan M."/>
            <person name="Ng V."/>
            <person name="Cullen D."/>
            <person name="Martin F."/>
            <person name="Rosso M.-N."/>
            <person name="Henrissat B."/>
            <person name="Hibbett D."/>
            <person name="Martinez A.T."/>
            <person name="Grigoriev I.V."/>
        </authorList>
    </citation>
    <scope>NUCLEOTIDE SEQUENCE</scope>
    <source>
        <strain evidence="1">MF-IS2</strain>
    </source>
</reference>
<dbReference type="EMBL" id="MU152261">
    <property type="protein sequence ID" value="KAF9440790.1"/>
    <property type="molecule type" value="Genomic_DNA"/>
</dbReference>
<organism evidence="1 2">
    <name type="scientific">Macrolepiota fuliginosa MF-IS2</name>
    <dbReference type="NCBI Taxonomy" id="1400762"/>
    <lineage>
        <taxon>Eukaryota</taxon>
        <taxon>Fungi</taxon>
        <taxon>Dikarya</taxon>
        <taxon>Basidiomycota</taxon>
        <taxon>Agaricomycotina</taxon>
        <taxon>Agaricomycetes</taxon>
        <taxon>Agaricomycetidae</taxon>
        <taxon>Agaricales</taxon>
        <taxon>Agaricineae</taxon>
        <taxon>Agaricaceae</taxon>
        <taxon>Macrolepiota</taxon>
    </lineage>
</organism>
<proteinExistence type="predicted"/>
<dbReference type="AlphaFoldDB" id="A0A9P5WYQ7"/>
<dbReference type="Proteomes" id="UP000807342">
    <property type="component" value="Unassembled WGS sequence"/>
</dbReference>
<keyword evidence="2" id="KW-1185">Reference proteome</keyword>
<protein>
    <submittedName>
        <fullName evidence="1">Uncharacterized protein</fullName>
    </submittedName>
</protein>
<name>A0A9P5WYQ7_9AGAR</name>